<accession>A0AA36N8Z1</accession>
<keyword evidence="3" id="KW-1185">Reference proteome</keyword>
<evidence type="ECO:0000313" key="2">
    <source>
        <dbReference type="EMBL" id="CAJ1398557.1"/>
    </source>
</evidence>
<evidence type="ECO:0000313" key="3">
    <source>
        <dbReference type="Proteomes" id="UP001178507"/>
    </source>
</evidence>
<dbReference type="InterPro" id="IPR029055">
    <property type="entry name" value="Ntn_hydrolases_N"/>
</dbReference>
<feature type="region of interest" description="Disordered" evidence="1">
    <location>
        <begin position="405"/>
        <end position="430"/>
    </location>
</feature>
<sequence>MGGFMQPQGHLQVLCAMADYGLDPQAALDQPRFCLQGVNSALGPESAQGAQLLLEEGIPEDVQEALSQMGHHCRVVRGWQRHVFGRGQVICRDASGVLQGGTEPRADGAVLAWQAEQRHRACLAYDRCYAKADKDMVGLKRSYCAGGGQEEMLKTEAKAIAQVDCMLEALKLYTFDDRKQKLEECIKDGGAWDTSFMDSLDFKECDFVNPTKTSSDLELCASHTNPMNDDDMSGTPGYIAKYYTGPASAANGYPLPGSADDATDLDNAPKTDVKACMSTCCTHPPTDGWEKTDAGNATVSAAQAGGTTTTTTLAVLDLPSGSIPLKHLPEHLRKQVDTSNLPTCGYCGSDFVNGQSQLVKCQRCWGKCCDPPLVTACADKNKPDFPTCEDSTALLALQSQVQLLSEGSHQRGGSHRKALGSVKRRRSDHRDSESLRWQQLVLRARRQAAARLRRQ</sequence>
<organism evidence="2 3">
    <name type="scientific">Effrenium voratum</name>
    <dbReference type="NCBI Taxonomy" id="2562239"/>
    <lineage>
        <taxon>Eukaryota</taxon>
        <taxon>Sar</taxon>
        <taxon>Alveolata</taxon>
        <taxon>Dinophyceae</taxon>
        <taxon>Suessiales</taxon>
        <taxon>Symbiodiniaceae</taxon>
        <taxon>Effrenium</taxon>
    </lineage>
</organism>
<dbReference type="PANTHER" id="PTHR43881">
    <property type="entry name" value="GAMMA-GLUTAMYLTRANSPEPTIDASE (AFU_ORTHOLOGUE AFUA_4G13580)"/>
    <property type="match status" value="1"/>
</dbReference>
<dbReference type="InterPro" id="IPR052896">
    <property type="entry name" value="GGT-like_enzyme"/>
</dbReference>
<reference evidence="2" key="1">
    <citation type="submission" date="2023-08" db="EMBL/GenBank/DDBJ databases">
        <authorList>
            <person name="Chen Y."/>
            <person name="Shah S."/>
            <person name="Dougan E. K."/>
            <person name="Thang M."/>
            <person name="Chan C."/>
        </authorList>
    </citation>
    <scope>NUCLEOTIDE SEQUENCE</scope>
</reference>
<gene>
    <name evidence="2" type="ORF">EVOR1521_LOCUS22324</name>
</gene>
<dbReference type="Proteomes" id="UP001178507">
    <property type="component" value="Unassembled WGS sequence"/>
</dbReference>
<dbReference type="AlphaFoldDB" id="A0AA36N8Z1"/>
<comment type="caution">
    <text evidence="2">The sequence shown here is derived from an EMBL/GenBank/DDBJ whole genome shotgun (WGS) entry which is preliminary data.</text>
</comment>
<dbReference type="Pfam" id="PF01019">
    <property type="entry name" value="G_glu_transpept"/>
    <property type="match status" value="1"/>
</dbReference>
<protein>
    <submittedName>
        <fullName evidence="2">Uncharacterized protein</fullName>
    </submittedName>
</protein>
<dbReference type="SUPFAM" id="SSF56235">
    <property type="entry name" value="N-terminal nucleophile aminohydrolases (Ntn hydrolases)"/>
    <property type="match status" value="1"/>
</dbReference>
<proteinExistence type="predicted"/>
<dbReference type="PANTHER" id="PTHR43881:SF1">
    <property type="entry name" value="GAMMA-GLUTAMYLTRANSPEPTIDASE (AFU_ORTHOLOGUE AFUA_4G13580)"/>
    <property type="match status" value="1"/>
</dbReference>
<dbReference type="Gene3D" id="3.60.20.40">
    <property type="match status" value="1"/>
</dbReference>
<name>A0AA36N8Z1_9DINO</name>
<dbReference type="InterPro" id="IPR043137">
    <property type="entry name" value="GGT_ssub_C"/>
</dbReference>
<evidence type="ECO:0000256" key="1">
    <source>
        <dbReference type="SAM" id="MobiDB-lite"/>
    </source>
</evidence>
<dbReference type="EMBL" id="CAUJNA010003305">
    <property type="protein sequence ID" value="CAJ1398557.1"/>
    <property type="molecule type" value="Genomic_DNA"/>
</dbReference>
<feature type="compositionally biased region" description="Basic residues" evidence="1">
    <location>
        <begin position="412"/>
        <end position="427"/>
    </location>
</feature>